<dbReference type="InterPro" id="IPR019309">
    <property type="entry name" value="WASHC3"/>
</dbReference>
<dbReference type="OMA" id="VCEENTW"/>
<name>A0A8C8WGU7_PANLE</name>
<sequence>MDEVGLPLTRSGIEPTEVPAVHQKITVAFLNQFVVRTVQFLNHISTVCKEKLADLSRFKQARS</sequence>
<dbReference type="PANTHER" id="PTHR13015:SF0">
    <property type="entry name" value="WASH COMPLEX SUBUNIT 3"/>
    <property type="match status" value="1"/>
</dbReference>
<accession>A0A8C8WGU7</accession>
<evidence type="ECO:0000313" key="4">
    <source>
        <dbReference type="Ensembl" id="ENSPLOP00000003228.1"/>
    </source>
</evidence>
<evidence type="ECO:0000256" key="1">
    <source>
        <dbReference type="ARBA" id="ARBA00006290"/>
    </source>
</evidence>
<dbReference type="GeneTree" id="ENSGT00940000168691"/>
<reference evidence="4" key="3">
    <citation type="submission" date="2025-09" db="UniProtKB">
        <authorList>
            <consortium name="Ensembl"/>
        </authorList>
    </citation>
    <scope>IDENTIFICATION</scope>
</reference>
<keyword evidence="5" id="KW-1185">Reference proteome</keyword>
<dbReference type="GO" id="GO:0071203">
    <property type="term" value="C:WASH complex"/>
    <property type="evidence" value="ECO:0007669"/>
    <property type="project" value="InterPro"/>
</dbReference>
<evidence type="ECO:0000256" key="3">
    <source>
        <dbReference type="ARBA" id="ARBA00030721"/>
    </source>
</evidence>
<organism evidence="4 5">
    <name type="scientific">Panthera leo</name>
    <name type="common">Lion</name>
    <dbReference type="NCBI Taxonomy" id="9689"/>
    <lineage>
        <taxon>Eukaryota</taxon>
        <taxon>Metazoa</taxon>
        <taxon>Chordata</taxon>
        <taxon>Craniata</taxon>
        <taxon>Vertebrata</taxon>
        <taxon>Euteleostomi</taxon>
        <taxon>Mammalia</taxon>
        <taxon>Eutheria</taxon>
        <taxon>Laurasiatheria</taxon>
        <taxon>Carnivora</taxon>
        <taxon>Feliformia</taxon>
        <taxon>Felidae</taxon>
        <taxon>Pantherinae</taxon>
        <taxon>Panthera</taxon>
    </lineage>
</organism>
<evidence type="ECO:0000256" key="2">
    <source>
        <dbReference type="ARBA" id="ARBA00013578"/>
    </source>
</evidence>
<reference evidence="4" key="1">
    <citation type="journal article" date="2019" name="bioRxiv">
        <title>Long live the king: chromosome-level assembly of the lion (Panthera leo) using linked-read, Hi-C, and long read data.</title>
        <authorList>
            <person name="Armstrong E.E."/>
            <person name="Taylor R.W."/>
            <person name="Miller D.E."/>
            <person name="Kaelin C."/>
            <person name="Barsh G."/>
            <person name="Hadly E.A."/>
            <person name="Petrov D."/>
        </authorList>
    </citation>
    <scope>NUCLEOTIDE SEQUENCE [LARGE SCALE GENOMIC DNA]</scope>
</reference>
<dbReference type="Pfam" id="PF10152">
    <property type="entry name" value="CCDC53"/>
    <property type="match status" value="1"/>
</dbReference>
<protein>
    <recommendedName>
        <fullName evidence="2">WASH complex subunit 3</fullName>
    </recommendedName>
    <alternativeName>
        <fullName evidence="3">Coiled-coil domain-containing protein 53</fullName>
    </alternativeName>
</protein>
<dbReference type="AlphaFoldDB" id="A0A8C8WGU7"/>
<dbReference type="PANTHER" id="PTHR13015">
    <property type="entry name" value="PROTEIN AD-016-RELATED"/>
    <property type="match status" value="1"/>
</dbReference>
<proteinExistence type="inferred from homology"/>
<reference evidence="4" key="2">
    <citation type="submission" date="2025-08" db="UniProtKB">
        <authorList>
            <consortium name="Ensembl"/>
        </authorList>
    </citation>
    <scope>IDENTIFICATION</scope>
</reference>
<dbReference type="Ensembl" id="ENSPLOT00000003556.1">
    <property type="protein sequence ID" value="ENSPLOP00000003228.1"/>
    <property type="gene ID" value="ENSPLOG00000002329.1"/>
</dbReference>
<comment type="similarity">
    <text evidence="1">Belongs to the CCDC53 family.</text>
</comment>
<dbReference type="Proteomes" id="UP000694399">
    <property type="component" value="Chromosome B1"/>
</dbReference>
<dbReference type="GO" id="GO:0030041">
    <property type="term" value="P:actin filament polymerization"/>
    <property type="evidence" value="ECO:0007669"/>
    <property type="project" value="TreeGrafter"/>
</dbReference>
<dbReference type="GO" id="GO:0006887">
    <property type="term" value="P:exocytosis"/>
    <property type="evidence" value="ECO:0007669"/>
    <property type="project" value="TreeGrafter"/>
</dbReference>
<evidence type="ECO:0000313" key="5">
    <source>
        <dbReference type="Proteomes" id="UP000694399"/>
    </source>
</evidence>